<feature type="non-terminal residue" evidence="1">
    <location>
        <position position="1"/>
    </location>
</feature>
<gene>
    <name evidence="1" type="ORF">METZ01_LOCUS452641</name>
</gene>
<accession>A0A382ZWA9</accession>
<evidence type="ECO:0000313" key="1">
    <source>
        <dbReference type="EMBL" id="SVD99787.1"/>
    </source>
</evidence>
<name>A0A382ZWA9_9ZZZZ</name>
<organism evidence="1">
    <name type="scientific">marine metagenome</name>
    <dbReference type="NCBI Taxonomy" id="408172"/>
    <lineage>
        <taxon>unclassified sequences</taxon>
        <taxon>metagenomes</taxon>
        <taxon>ecological metagenomes</taxon>
    </lineage>
</organism>
<reference evidence="1" key="1">
    <citation type="submission" date="2018-05" db="EMBL/GenBank/DDBJ databases">
        <authorList>
            <person name="Lanie J.A."/>
            <person name="Ng W.-L."/>
            <person name="Kazmierczak K.M."/>
            <person name="Andrzejewski T.M."/>
            <person name="Davidsen T.M."/>
            <person name="Wayne K.J."/>
            <person name="Tettelin H."/>
            <person name="Glass J.I."/>
            <person name="Rusch D."/>
            <person name="Podicherti R."/>
            <person name="Tsui H.-C.T."/>
            <person name="Winkler M.E."/>
        </authorList>
    </citation>
    <scope>NUCLEOTIDE SEQUENCE</scope>
</reference>
<sequence>RTWDDYEKAVDNFHATIEKVEADRKKLEC</sequence>
<protein>
    <submittedName>
        <fullName evidence="1">Uncharacterized protein</fullName>
    </submittedName>
</protein>
<proteinExistence type="predicted"/>
<dbReference type="EMBL" id="UINC01187194">
    <property type="protein sequence ID" value="SVD99787.1"/>
    <property type="molecule type" value="Genomic_DNA"/>
</dbReference>
<dbReference type="AlphaFoldDB" id="A0A382ZWA9"/>